<keyword evidence="5" id="KW-1185">Reference proteome</keyword>
<evidence type="ECO:0000259" key="3">
    <source>
        <dbReference type="PROSITE" id="PS50966"/>
    </source>
</evidence>
<dbReference type="EMBL" id="AAYY01000018">
    <property type="protein sequence ID" value="EDP41637.1"/>
    <property type="molecule type" value="Genomic_DNA"/>
</dbReference>
<comment type="caution">
    <text evidence="4">The sequence shown here is derived from an EMBL/GenBank/DDBJ whole genome shotgun (WGS) entry which is preliminary data.</text>
</comment>
<accession>A8QCK2</accession>
<keyword evidence="1" id="KW-0863">Zinc-finger</keyword>
<dbReference type="PANTHER" id="PTHR31973">
    <property type="entry name" value="POLYPROTEIN, PUTATIVE-RELATED"/>
    <property type="match status" value="1"/>
</dbReference>
<sequence length="638" mass="69335">MTNPAISSAILESVSVGGVGSDAQHLAPHVAAVPSPSLDAVSIKVGDLFPDMKSFRARLGLYGITHKCPYRARRSDNSRFVGICPAVMNDLKKEWGKGKNKAPHHEPAALNEHAIPCPFHVIARRRKEGGVCVTRAILMHSPDCTAPVSFSTSATSAYMSQLMEESASTIAPREIGKFVHEATGTKLSYSTLWRTSHMLQSKERERLDASFKKIVPFLNAFREANANTTAVVEQHANGRFYRAFLCPGALGHALADCPFALHVESMPITSCYEGFVLAAYVKDGLGAPLPLAIAITPRADEDNWRFLFHQLLSALPIVGCSGIAISHDKDLAIHEAQLSVLPASQSVLQFTHFDWTASGTLQEYYNQMSNLCASSYFSIIVGWVTQVAVLMYARYVELESERSVFPGELLGRGNVHFDGWDVASFGPSDYLVVNPHEKQQVNLAIRTCTCGQWADHAFPCIHAIRCLPLERLVSLGQFIHPSYFTESVRRCYSRRMTLINTSTLVGQGETLPNTAAFMSEHNTTAGSVTMPTELPLLPPSGTEPVKRGRGRPRVVRSNSHRGSGLGAMYQCGHCNGKGHNSRTCPMNQKPEVAVPPTTAQITAVALGGPSTESAPNMFADATVPFTIDSSLSTSQTPV</sequence>
<dbReference type="GO" id="GO:0008270">
    <property type="term" value="F:zinc ion binding"/>
    <property type="evidence" value="ECO:0007669"/>
    <property type="project" value="UniProtKB-KW"/>
</dbReference>
<reference evidence="4 5" key="1">
    <citation type="journal article" date="2007" name="Proc. Natl. Acad. Sci. U.S.A.">
        <title>Dandruff-associated Malassezia genomes reveal convergent and divergent virulence traits shared with plant and human fungal pathogens.</title>
        <authorList>
            <person name="Xu J."/>
            <person name="Saunders C.W."/>
            <person name="Hu P."/>
            <person name="Grant R.A."/>
            <person name="Boekhout T."/>
            <person name="Kuramae E.E."/>
            <person name="Kronstad J.W."/>
            <person name="Deangelis Y.M."/>
            <person name="Reeder N.L."/>
            <person name="Johnstone K.R."/>
            <person name="Leland M."/>
            <person name="Fieno A.M."/>
            <person name="Begley W.M."/>
            <person name="Sun Y."/>
            <person name="Lacey M.P."/>
            <person name="Chaudhary T."/>
            <person name="Keough T."/>
            <person name="Chu L."/>
            <person name="Sears R."/>
            <person name="Yuan B."/>
            <person name="Dawson T.L.Jr."/>
        </authorList>
    </citation>
    <scope>NUCLEOTIDE SEQUENCE [LARGE SCALE GENOMIC DNA]</scope>
    <source>
        <strain evidence="5">ATCC MYA-4612 / CBS 7966</strain>
    </source>
</reference>
<feature type="domain" description="SWIM-type" evidence="3">
    <location>
        <begin position="439"/>
        <end position="471"/>
    </location>
</feature>
<dbReference type="InterPro" id="IPR007527">
    <property type="entry name" value="Znf_SWIM"/>
</dbReference>
<keyword evidence="1" id="KW-0862">Zinc</keyword>
<dbReference type="PANTHER" id="PTHR31973:SF187">
    <property type="entry name" value="MUTATOR TRANSPOSASE MUDRA PROTEIN"/>
    <property type="match status" value="1"/>
</dbReference>
<dbReference type="AlphaFoldDB" id="A8QCK2"/>
<dbReference type="Proteomes" id="UP000008837">
    <property type="component" value="Unassembled WGS sequence"/>
</dbReference>
<proteinExistence type="predicted"/>
<gene>
    <name evidence="4" type="ORF">MGL_4018</name>
</gene>
<dbReference type="VEuPathDB" id="FungiDB:MGL_4018"/>
<dbReference type="OMA" id="HTENMPR"/>
<protein>
    <recommendedName>
        <fullName evidence="3">SWIM-type domain-containing protein</fullName>
    </recommendedName>
</protein>
<evidence type="ECO:0000256" key="1">
    <source>
        <dbReference type="PROSITE-ProRule" id="PRU00325"/>
    </source>
</evidence>
<dbReference type="OrthoDB" id="683469at2759"/>
<dbReference type="RefSeq" id="XP_001728851.1">
    <property type="nucleotide sequence ID" value="XM_001728799.1"/>
</dbReference>
<organism evidence="4 5">
    <name type="scientific">Malassezia globosa (strain ATCC MYA-4612 / CBS 7966)</name>
    <name type="common">Dandruff-associated fungus</name>
    <dbReference type="NCBI Taxonomy" id="425265"/>
    <lineage>
        <taxon>Eukaryota</taxon>
        <taxon>Fungi</taxon>
        <taxon>Dikarya</taxon>
        <taxon>Basidiomycota</taxon>
        <taxon>Ustilaginomycotina</taxon>
        <taxon>Malasseziomycetes</taxon>
        <taxon>Malasseziales</taxon>
        <taxon>Malasseziaceae</taxon>
        <taxon>Malassezia</taxon>
    </lineage>
</organism>
<keyword evidence="1" id="KW-0479">Metal-binding</keyword>
<dbReference type="InParanoid" id="A8QCK2"/>
<evidence type="ECO:0000313" key="4">
    <source>
        <dbReference type="EMBL" id="EDP41637.1"/>
    </source>
</evidence>
<dbReference type="GeneID" id="5853157"/>
<dbReference type="PROSITE" id="PS50966">
    <property type="entry name" value="ZF_SWIM"/>
    <property type="match status" value="1"/>
</dbReference>
<evidence type="ECO:0000313" key="5">
    <source>
        <dbReference type="Proteomes" id="UP000008837"/>
    </source>
</evidence>
<evidence type="ECO:0000256" key="2">
    <source>
        <dbReference type="SAM" id="MobiDB-lite"/>
    </source>
</evidence>
<name>A8QCK2_MALGO</name>
<dbReference type="KEGG" id="mgl:MGL_4018"/>
<feature type="region of interest" description="Disordered" evidence="2">
    <location>
        <begin position="528"/>
        <end position="561"/>
    </location>
</feature>